<reference evidence="2 3" key="1">
    <citation type="submission" date="2015-09" db="EMBL/GenBank/DDBJ databases">
        <authorList>
            <consortium name="Swine Surveillance"/>
        </authorList>
    </citation>
    <scope>NUCLEOTIDE SEQUENCE [LARGE SCALE GENOMIC DNA]</scope>
    <source>
        <strain evidence="2 3">CECT 4292</strain>
    </source>
</reference>
<dbReference type="Pfam" id="PF00211">
    <property type="entry name" value="Guanylate_cyc"/>
    <property type="match status" value="1"/>
</dbReference>
<protein>
    <submittedName>
        <fullName evidence="2">Putative PEP-CTERM system TPR-repeat lipoprotein</fullName>
    </submittedName>
</protein>
<dbReference type="OrthoDB" id="54411at2"/>
<name>A0A0P1EB52_9RHOB</name>
<dbReference type="Gene3D" id="3.30.70.1230">
    <property type="entry name" value="Nucleotide cyclase"/>
    <property type="match status" value="1"/>
</dbReference>
<evidence type="ECO:0000259" key="1">
    <source>
        <dbReference type="PROSITE" id="PS50125"/>
    </source>
</evidence>
<dbReference type="EMBL" id="CYPU01000004">
    <property type="protein sequence ID" value="CUH45865.1"/>
    <property type="molecule type" value="Genomic_DNA"/>
</dbReference>
<dbReference type="GeneID" id="55491365"/>
<dbReference type="Gene3D" id="3.40.50.10070">
    <property type="entry name" value="TolB, N-terminal domain"/>
    <property type="match status" value="1"/>
</dbReference>
<dbReference type="SMART" id="SM00044">
    <property type="entry name" value="CYCc"/>
    <property type="match status" value="1"/>
</dbReference>
<dbReference type="GO" id="GO:0004016">
    <property type="term" value="F:adenylate cyclase activity"/>
    <property type="evidence" value="ECO:0007669"/>
    <property type="project" value="UniProtKB-ARBA"/>
</dbReference>
<accession>A0A0P1EB52</accession>
<evidence type="ECO:0000313" key="2">
    <source>
        <dbReference type="EMBL" id="CUH45865.1"/>
    </source>
</evidence>
<dbReference type="Proteomes" id="UP000050783">
    <property type="component" value="Unassembled WGS sequence"/>
</dbReference>
<organism evidence="2 3">
    <name type="scientific">Ruegeria atlantica</name>
    <dbReference type="NCBI Taxonomy" id="81569"/>
    <lineage>
        <taxon>Bacteria</taxon>
        <taxon>Pseudomonadati</taxon>
        <taxon>Pseudomonadota</taxon>
        <taxon>Alphaproteobacteria</taxon>
        <taxon>Rhodobacterales</taxon>
        <taxon>Roseobacteraceae</taxon>
        <taxon>Ruegeria</taxon>
    </lineage>
</organism>
<dbReference type="AlphaFoldDB" id="A0A0P1EB52"/>
<keyword evidence="2" id="KW-0449">Lipoprotein</keyword>
<proteinExistence type="predicted"/>
<dbReference type="CDD" id="cd07302">
    <property type="entry name" value="CHD"/>
    <property type="match status" value="1"/>
</dbReference>
<dbReference type="InterPro" id="IPR050697">
    <property type="entry name" value="Adenylyl/Guanylyl_Cyclase_3/4"/>
</dbReference>
<dbReference type="GO" id="GO:0035556">
    <property type="term" value="P:intracellular signal transduction"/>
    <property type="evidence" value="ECO:0007669"/>
    <property type="project" value="InterPro"/>
</dbReference>
<dbReference type="RefSeq" id="WP_058275777.1">
    <property type="nucleotide sequence ID" value="NZ_CYPU01000004.1"/>
</dbReference>
<dbReference type="PROSITE" id="PS50125">
    <property type="entry name" value="GUANYLATE_CYCLASE_2"/>
    <property type="match status" value="1"/>
</dbReference>
<dbReference type="PANTHER" id="PTHR43081">
    <property type="entry name" value="ADENYLATE CYCLASE, TERMINAL-DIFFERENTIATION SPECIFIC-RELATED"/>
    <property type="match status" value="1"/>
</dbReference>
<dbReference type="InterPro" id="IPR001054">
    <property type="entry name" value="A/G_cyclase"/>
</dbReference>
<dbReference type="Gene3D" id="1.25.40.10">
    <property type="entry name" value="Tetratricopeptide repeat domain"/>
    <property type="match status" value="2"/>
</dbReference>
<feature type="domain" description="Guanylate cyclase" evidence="1">
    <location>
        <begin position="13"/>
        <end position="127"/>
    </location>
</feature>
<gene>
    <name evidence="2" type="ORF">RUA4292_00028</name>
</gene>
<dbReference type="PANTHER" id="PTHR43081:SF19">
    <property type="entry name" value="PH-SENSITIVE ADENYLATE CYCLASE RV1264"/>
    <property type="match status" value="1"/>
</dbReference>
<dbReference type="InterPro" id="IPR029787">
    <property type="entry name" value="Nucleotide_cyclase"/>
</dbReference>
<dbReference type="SUPFAM" id="SSF48452">
    <property type="entry name" value="TPR-like"/>
    <property type="match status" value="1"/>
</dbReference>
<sequence length="584" mass="64321">MANEKKFERRLAAILVADVVGFSALVGRDEERAIRAFKSHMSVLELLIALHSGRIFKSTGDGFLVEFSSVVNAVSCADAMQKKMCERNAQGKIAKPIEFRMGVHCGDIIADGQDLLGDGVNIAARLESVSAPGGIAVSARVRDDVAGKLDIVFESKGLVELKNIADPVHVYCIGPQTLTPLVVGISLPDKPSIAVLPFDNISDEDKDEYFADGVTEDITVALSHVPWVFVIARNSSYSYKGLSVDVRRIGSELGVRYILEGSIRRSSNRLRISAELIDAETGAHIWAKRYDGVLEDVFDLQDEVSTEVVSSIAPEIQSAEIKRVLRKQPKNMNAYDMYLRGQHALHLGRIEDATEWFEASLAEAPEFAKARAKLAWISTVWHYFGKSPSGDDRIKSLELARGALEQDTDDSEVLAYSGYTIGFLDRKPAYGLDLVEQAIDKSPSFAWAWASSSLLYSYIAAADQALERARVALRVSPRDPFAFRTYIAVSLANIVKGDYEALLRSGDKGISLNPRAINFHYHRAIALAQLGRMNEAENARNLVLEIDPGFRISEYISYCRDEIGVSDGLNVPLENGLRMVGFPE</sequence>
<evidence type="ECO:0000313" key="3">
    <source>
        <dbReference type="Proteomes" id="UP000050783"/>
    </source>
</evidence>
<dbReference type="InterPro" id="IPR019734">
    <property type="entry name" value="TPR_rpt"/>
</dbReference>
<dbReference type="SUPFAM" id="SSF55073">
    <property type="entry name" value="Nucleotide cyclase"/>
    <property type="match status" value="1"/>
</dbReference>
<dbReference type="SMART" id="SM00028">
    <property type="entry name" value="TPR"/>
    <property type="match status" value="2"/>
</dbReference>
<dbReference type="GO" id="GO:0006171">
    <property type="term" value="P:cAMP biosynthetic process"/>
    <property type="evidence" value="ECO:0007669"/>
    <property type="project" value="TreeGrafter"/>
</dbReference>
<dbReference type="InterPro" id="IPR011990">
    <property type="entry name" value="TPR-like_helical_dom_sf"/>
</dbReference>